<organism evidence="1 2">
    <name type="scientific">Brevibacillus brevis</name>
    <name type="common">Bacillus brevis</name>
    <dbReference type="NCBI Taxonomy" id="1393"/>
    <lineage>
        <taxon>Bacteria</taxon>
        <taxon>Bacillati</taxon>
        <taxon>Bacillota</taxon>
        <taxon>Bacilli</taxon>
        <taxon>Bacillales</taxon>
        <taxon>Paenibacillaceae</taxon>
        <taxon>Brevibacillus</taxon>
    </lineage>
</organism>
<dbReference type="EMBL" id="CP134050">
    <property type="protein sequence ID" value="WNC16471.1"/>
    <property type="molecule type" value="Genomic_DNA"/>
</dbReference>
<dbReference type="RefSeq" id="WP_310771164.1">
    <property type="nucleotide sequence ID" value="NZ_CP134050.1"/>
</dbReference>
<keyword evidence="2" id="KW-1185">Reference proteome</keyword>
<dbReference type="Proteomes" id="UP001256827">
    <property type="component" value="Chromosome"/>
</dbReference>
<evidence type="ECO:0000313" key="2">
    <source>
        <dbReference type="Proteomes" id="UP001256827"/>
    </source>
</evidence>
<proteinExistence type="predicted"/>
<evidence type="ECO:0008006" key="3">
    <source>
        <dbReference type="Google" id="ProtNLM"/>
    </source>
</evidence>
<accession>A0ABY9T8P2</accession>
<evidence type="ECO:0000313" key="1">
    <source>
        <dbReference type="EMBL" id="WNC16471.1"/>
    </source>
</evidence>
<reference evidence="1 2" key="1">
    <citation type="submission" date="2023-09" db="EMBL/GenBank/DDBJ databases">
        <title>Complete Genome and Methylome dissection of Bacillus brevis NEB573 original source of BbsI restriction endonuclease.</title>
        <authorList>
            <person name="Fomenkov A."/>
            <person name="Roberts R.D."/>
        </authorList>
    </citation>
    <scope>NUCLEOTIDE SEQUENCE [LARGE SCALE GENOMIC DNA]</scope>
    <source>
        <strain evidence="1 2">NEB573</strain>
    </source>
</reference>
<gene>
    <name evidence="1" type="ORF">RGB73_09175</name>
</gene>
<sequence>MAFGITREELNRWKEAVTREEIAYLTHYWIDPRFPGIKTVTKVGCANRRTLTEWCLANGLNPAYIHDRPPFPHYDLIGQKQKEILLREGLRDQLERFHLLDDGVHRDEDAEDKAKPSSG</sequence>
<name>A0ABY9T8P2_BREBE</name>
<protein>
    <recommendedName>
        <fullName evidence="3">DNA-binding protein</fullName>
    </recommendedName>
</protein>